<name>A0AAN1CRB5_9VIBR</name>
<evidence type="ECO:0000256" key="2">
    <source>
        <dbReference type="ARBA" id="ARBA00022679"/>
    </source>
</evidence>
<evidence type="ECO:0000256" key="3">
    <source>
        <dbReference type="ARBA" id="ARBA00022691"/>
    </source>
</evidence>
<dbReference type="PANTHER" id="PTHR21392">
    <property type="entry name" value="TRNA-URIDINE AMINOCARBOXYPROPYLTRANSFERASE 2"/>
    <property type="match status" value="1"/>
</dbReference>
<dbReference type="EMBL" id="CP016177">
    <property type="protein sequence ID" value="ANO32358.1"/>
    <property type="molecule type" value="Genomic_DNA"/>
</dbReference>
<accession>A0AAN1CRB5</accession>
<dbReference type="InterPro" id="IPR005636">
    <property type="entry name" value="DTW"/>
</dbReference>
<dbReference type="SMART" id="SM01144">
    <property type="entry name" value="DTW"/>
    <property type="match status" value="1"/>
</dbReference>
<dbReference type="GO" id="GO:0008033">
    <property type="term" value="P:tRNA processing"/>
    <property type="evidence" value="ECO:0007669"/>
    <property type="project" value="UniProtKB-KW"/>
</dbReference>
<evidence type="ECO:0000256" key="5">
    <source>
        <dbReference type="ARBA" id="ARBA00034489"/>
    </source>
</evidence>
<keyword evidence="2" id="KW-0808">Transferase</keyword>
<dbReference type="Pfam" id="PF03942">
    <property type="entry name" value="DTW"/>
    <property type="match status" value="1"/>
</dbReference>
<dbReference type="AlphaFoldDB" id="A0AAN1CRB5"/>
<comment type="similarity">
    <text evidence="5">Belongs to the TDD superfamily. DTWD2 family.</text>
</comment>
<gene>
    <name evidence="7" type="ORF">A6E01_03705</name>
</gene>
<dbReference type="KEGG" id="vbr:A6E01_03705"/>
<evidence type="ECO:0000259" key="6">
    <source>
        <dbReference type="SMART" id="SM01144"/>
    </source>
</evidence>
<feature type="domain" description="DTW" evidence="6">
    <location>
        <begin position="1"/>
        <end position="191"/>
    </location>
</feature>
<dbReference type="GO" id="GO:0016432">
    <property type="term" value="F:tRNA-uridine aminocarboxypropyltransferase activity"/>
    <property type="evidence" value="ECO:0007669"/>
    <property type="project" value="UniProtKB-EC"/>
</dbReference>
<dbReference type="Proteomes" id="UP000092018">
    <property type="component" value="Chromosome 1"/>
</dbReference>
<evidence type="ECO:0000313" key="8">
    <source>
        <dbReference type="Proteomes" id="UP000092018"/>
    </source>
</evidence>
<dbReference type="EC" id="2.5.1.25" evidence="1"/>
<evidence type="ECO:0000256" key="1">
    <source>
        <dbReference type="ARBA" id="ARBA00012386"/>
    </source>
</evidence>
<keyword evidence="4" id="KW-0819">tRNA processing</keyword>
<evidence type="ECO:0000256" key="4">
    <source>
        <dbReference type="ARBA" id="ARBA00022694"/>
    </source>
</evidence>
<protein>
    <recommendedName>
        <fullName evidence="1">tRNA-uridine aminocarboxypropyltransferase</fullName>
        <ecNumber evidence="1">2.5.1.25</ecNumber>
    </recommendedName>
</protein>
<sequence>MSRYCERCGRAKKACLCQWIQAVESSIEVVILQHPSEVNQAKGTAKIIELSVSPSHLLVGEDFSAHPVVNQWLAEPNTLNLILFPTLDSVELGGTVKTLANYHKTRLFLIDGTWKKAFKMYQLSSNLHSLQQVHLPKDLEGRYTIRKAPKENALSTVEAAYHALTIMNACDAKPLINAFDKMVEFQISQLPEGTYDKYFGGRNR</sequence>
<dbReference type="InterPro" id="IPR039262">
    <property type="entry name" value="DTWD2/TAPT"/>
</dbReference>
<keyword evidence="3" id="KW-0949">S-adenosyl-L-methionine</keyword>
<organism evidence="7 8">
    <name type="scientific">Vibrio breoganii</name>
    <dbReference type="NCBI Taxonomy" id="553239"/>
    <lineage>
        <taxon>Bacteria</taxon>
        <taxon>Pseudomonadati</taxon>
        <taxon>Pseudomonadota</taxon>
        <taxon>Gammaproteobacteria</taxon>
        <taxon>Vibrionales</taxon>
        <taxon>Vibrionaceae</taxon>
        <taxon>Vibrio</taxon>
    </lineage>
</organism>
<dbReference type="PANTHER" id="PTHR21392:SF0">
    <property type="entry name" value="TRNA-URIDINE AMINOCARBOXYPROPYLTRANSFERASE 2"/>
    <property type="match status" value="1"/>
</dbReference>
<proteinExistence type="inferred from homology"/>
<evidence type="ECO:0000313" key="7">
    <source>
        <dbReference type="EMBL" id="ANO32358.1"/>
    </source>
</evidence>
<reference evidence="7 8" key="1">
    <citation type="submission" date="2016-06" db="EMBL/GenBank/DDBJ databases">
        <title>Adaptive Radiation by Waves of Gene Transfer Leads to Fine-Scale Resource Partitioning in Marine Microbes.</title>
        <authorList>
            <person name="Hehemann J.-H."/>
            <person name="Arevalo P."/>
            <person name="Datta M.S."/>
            <person name="Yu X."/>
            <person name="Corzett C."/>
            <person name="Henschel A."/>
            <person name="Preheim S.P."/>
            <person name="Timberlake S."/>
            <person name="Alm E.J."/>
            <person name="Polz M.F."/>
        </authorList>
    </citation>
    <scope>NUCLEOTIDE SEQUENCE [LARGE SCALE GENOMIC DNA]</scope>
    <source>
        <strain evidence="7 8">FF50</strain>
    </source>
</reference>
<dbReference type="RefSeq" id="WP_065209594.1">
    <property type="nucleotide sequence ID" value="NZ_CP016177.1"/>
</dbReference>